<dbReference type="PROSITE" id="PS51257">
    <property type="entry name" value="PROKAR_LIPOPROTEIN"/>
    <property type="match status" value="1"/>
</dbReference>
<evidence type="ECO:0000259" key="1">
    <source>
        <dbReference type="Pfam" id="PF20254"/>
    </source>
</evidence>
<dbReference type="Pfam" id="PF20254">
    <property type="entry name" value="DMFA2_C"/>
    <property type="match status" value="1"/>
</dbReference>
<dbReference type="EMBL" id="CAEZTA010000010">
    <property type="protein sequence ID" value="CAB4550181.1"/>
    <property type="molecule type" value="Genomic_DNA"/>
</dbReference>
<name>A0A6J6CFJ7_9ZZZZ</name>
<sequence length="452" mass="50032">MRKTIALVIAGLAAATFLGAPVASAQSCSAPGENWVKNENSKAGDRTWNQGAPFRLSADFSRRKQIDRIEGFFNTTSVQCGESARLTLVGAKSSRVEIYRMGYYNGAGARQIDSLSIKTGWKFSASDKYLPGQYLFKLISEKRASTFIPLIISNSDAESELTFISSVLTWQSYNQWGGISLYKGPDGKRETRASSVSFLRPYDGDGSGQFQYMEFPVIKAAEKLGIAMNYATDLDLDSNVHLLDKTKSIVLGGHSEYWTTKMRDAVEIAVDRGVNLIVFGGNTAYNRIDIKGSEISNIKEWRNLGRPEIDLLGSQYFVLNYQRDMVIETEQWPFDILPKNSIIKGVFGYEADTPITFNGPPVETIARASILPNEKSVPAMATYYTRKSGAGILNMATNGWVCAMENSCPWGHRFDKATQSQIRKVTENILKGATRGPLGKWRTAFTQNNAPS</sequence>
<accession>A0A6J6CFJ7</accession>
<gene>
    <name evidence="2" type="ORF">UFOPK1541_00179</name>
</gene>
<dbReference type="InterPro" id="IPR046540">
    <property type="entry name" value="DMFA2_C"/>
</dbReference>
<organism evidence="2">
    <name type="scientific">freshwater metagenome</name>
    <dbReference type="NCBI Taxonomy" id="449393"/>
    <lineage>
        <taxon>unclassified sequences</taxon>
        <taxon>metagenomes</taxon>
        <taxon>ecological metagenomes</taxon>
    </lineage>
</organism>
<feature type="domain" description="N,N-dimethylformamidase beta subunit-like C-terminal" evidence="1">
    <location>
        <begin position="95"/>
        <end position="408"/>
    </location>
</feature>
<dbReference type="AlphaFoldDB" id="A0A6J6CFJ7"/>
<reference evidence="2" key="1">
    <citation type="submission" date="2020-05" db="EMBL/GenBank/DDBJ databases">
        <authorList>
            <person name="Chiriac C."/>
            <person name="Salcher M."/>
            <person name="Ghai R."/>
            <person name="Kavagutti S V."/>
        </authorList>
    </citation>
    <scope>NUCLEOTIDE SEQUENCE</scope>
</reference>
<protein>
    <submittedName>
        <fullName evidence="2">Unannotated protein</fullName>
    </submittedName>
</protein>
<evidence type="ECO:0000313" key="2">
    <source>
        <dbReference type="EMBL" id="CAB4550181.1"/>
    </source>
</evidence>
<proteinExistence type="predicted"/>